<reference evidence="2" key="1">
    <citation type="submission" date="2016-11" db="UniProtKB">
        <authorList>
            <consortium name="WormBaseParasite"/>
        </authorList>
    </citation>
    <scope>IDENTIFICATION</scope>
</reference>
<proteinExistence type="predicted"/>
<dbReference type="Proteomes" id="UP000095283">
    <property type="component" value="Unplaced"/>
</dbReference>
<dbReference type="WBParaSite" id="Hba_02158">
    <property type="protein sequence ID" value="Hba_02158"/>
    <property type="gene ID" value="Hba_02158"/>
</dbReference>
<dbReference type="AlphaFoldDB" id="A0A1I7WBS4"/>
<accession>A0A1I7WBS4</accession>
<sequence length="44" mass="4954">MVQTESDIYLCINTLHGQYQAISFSSNAIGHDPYLLLVVVIWIS</sequence>
<name>A0A1I7WBS4_HETBA</name>
<protein>
    <submittedName>
        <fullName evidence="2">Uncharacterized protein</fullName>
    </submittedName>
</protein>
<evidence type="ECO:0000313" key="1">
    <source>
        <dbReference type="Proteomes" id="UP000095283"/>
    </source>
</evidence>
<keyword evidence="1" id="KW-1185">Reference proteome</keyword>
<evidence type="ECO:0000313" key="2">
    <source>
        <dbReference type="WBParaSite" id="Hba_02158"/>
    </source>
</evidence>
<organism evidence="1 2">
    <name type="scientific">Heterorhabditis bacteriophora</name>
    <name type="common">Entomopathogenic nematode worm</name>
    <dbReference type="NCBI Taxonomy" id="37862"/>
    <lineage>
        <taxon>Eukaryota</taxon>
        <taxon>Metazoa</taxon>
        <taxon>Ecdysozoa</taxon>
        <taxon>Nematoda</taxon>
        <taxon>Chromadorea</taxon>
        <taxon>Rhabditida</taxon>
        <taxon>Rhabditina</taxon>
        <taxon>Rhabditomorpha</taxon>
        <taxon>Strongyloidea</taxon>
        <taxon>Heterorhabditidae</taxon>
        <taxon>Heterorhabditis</taxon>
    </lineage>
</organism>